<name>A0A9J6ZJI4_9BACL</name>
<organism evidence="3 4">
    <name type="scientific">Candidatus Pristimantibacillus lignocellulolyticus</name>
    <dbReference type="NCBI Taxonomy" id="2994561"/>
    <lineage>
        <taxon>Bacteria</taxon>
        <taxon>Bacillati</taxon>
        <taxon>Bacillota</taxon>
        <taxon>Bacilli</taxon>
        <taxon>Bacillales</taxon>
        <taxon>Paenibacillaceae</taxon>
        <taxon>Candidatus Pristimantibacillus</taxon>
    </lineage>
</organism>
<accession>A0A9J6ZJI4</accession>
<evidence type="ECO:0000256" key="1">
    <source>
        <dbReference type="SAM" id="SignalP"/>
    </source>
</evidence>
<gene>
    <name evidence="3" type="ORF">NAG76_06450</name>
</gene>
<dbReference type="InterPro" id="IPR036582">
    <property type="entry name" value="Mao_N_sf"/>
</dbReference>
<proteinExistence type="predicted"/>
<dbReference type="Proteomes" id="UP001056756">
    <property type="component" value="Chromosome"/>
</dbReference>
<feature type="domain" description="Copper amine oxidase-like N-terminal" evidence="2">
    <location>
        <begin position="45"/>
        <end position="136"/>
    </location>
</feature>
<reference evidence="3" key="1">
    <citation type="submission" date="2022-05" db="EMBL/GenBank/DDBJ databases">
        <title>Novel bacterial taxa in a minimal lignocellulolytic consortium and its capacity to transform plastics disclosed by genome-resolved metagenomics.</title>
        <authorList>
            <person name="Rodriguez C.A.D."/>
            <person name="Diaz-Garcia L."/>
            <person name="Herrera K."/>
            <person name="Tarazona N.A."/>
            <person name="Sproer C."/>
            <person name="Overmann J."/>
            <person name="Jimenez D.J."/>
        </authorList>
    </citation>
    <scope>NUCLEOTIDE SEQUENCE</scope>
    <source>
        <strain evidence="3">MAG5</strain>
    </source>
</reference>
<dbReference type="Gene3D" id="3.30.457.10">
    <property type="entry name" value="Copper amine oxidase-like, N-terminal domain"/>
    <property type="match status" value="1"/>
</dbReference>
<evidence type="ECO:0000259" key="2">
    <source>
        <dbReference type="Pfam" id="PF07833"/>
    </source>
</evidence>
<sequence>MSIGNKLRLSFIGLVAAGMFLQTPSYIVNAASTEAVDRNIYDGKLQDGRVFAPLRSIGEKLDAKVTWSSQNKTATLTKDDVTIVVKVGSKDMLVGDKTIHMDVIPQVEKGRTYLPLRYIGEAFGYHVNWYKNSRIAYLEDMVPYIGVYAQPIIDTEGFALLNGAISKAENMANVSQKRTYLKPYFTDIMINSLIREGGLNSTVRFQDVDTPMYFYPSDTTMKIYREVFNGVGYDTEESLLVKKGDHWLVSSIKYGFYEMRP</sequence>
<dbReference type="KEGG" id="plig:NAG76_06450"/>
<dbReference type="Pfam" id="PF07833">
    <property type="entry name" value="Cu_amine_oxidN1"/>
    <property type="match status" value="1"/>
</dbReference>
<dbReference type="SUPFAM" id="SSF55383">
    <property type="entry name" value="Copper amine oxidase, domain N"/>
    <property type="match status" value="1"/>
</dbReference>
<evidence type="ECO:0000313" key="3">
    <source>
        <dbReference type="EMBL" id="URN95881.1"/>
    </source>
</evidence>
<feature type="signal peptide" evidence="1">
    <location>
        <begin position="1"/>
        <end position="30"/>
    </location>
</feature>
<dbReference type="EMBL" id="CP097899">
    <property type="protein sequence ID" value="URN95881.1"/>
    <property type="molecule type" value="Genomic_DNA"/>
</dbReference>
<protein>
    <submittedName>
        <fullName evidence="3">Copper amine oxidase N-terminal domain-containing protein</fullName>
    </submittedName>
</protein>
<dbReference type="InterPro" id="IPR012854">
    <property type="entry name" value="Cu_amine_oxidase-like_N"/>
</dbReference>
<feature type="chain" id="PRO_5039951323" evidence="1">
    <location>
        <begin position="31"/>
        <end position="261"/>
    </location>
</feature>
<evidence type="ECO:0000313" key="4">
    <source>
        <dbReference type="Proteomes" id="UP001056756"/>
    </source>
</evidence>
<keyword evidence="1" id="KW-0732">Signal</keyword>
<dbReference type="AlphaFoldDB" id="A0A9J6ZJI4"/>